<evidence type="ECO:0000256" key="2">
    <source>
        <dbReference type="ARBA" id="ARBA00023125"/>
    </source>
</evidence>
<keyword evidence="7" id="KW-1185">Reference proteome</keyword>
<proteinExistence type="predicted"/>
<dbReference type="InterPro" id="IPR014757">
    <property type="entry name" value="Tscrpt_reg_IclR_C"/>
</dbReference>
<evidence type="ECO:0000256" key="1">
    <source>
        <dbReference type="ARBA" id="ARBA00023015"/>
    </source>
</evidence>
<dbReference type="RefSeq" id="WP_073373001.1">
    <property type="nucleotide sequence ID" value="NZ_FQXS01000001.1"/>
</dbReference>
<dbReference type="Gene3D" id="1.10.10.10">
    <property type="entry name" value="Winged helix-like DNA-binding domain superfamily/Winged helix DNA-binding domain"/>
    <property type="match status" value="1"/>
</dbReference>
<keyword evidence="2" id="KW-0238">DNA-binding</keyword>
<keyword evidence="1" id="KW-0805">Transcription regulation</keyword>
<dbReference type="SUPFAM" id="SSF55781">
    <property type="entry name" value="GAF domain-like"/>
    <property type="match status" value="1"/>
</dbReference>
<dbReference type="SMART" id="SM00346">
    <property type="entry name" value="HTH_ICLR"/>
    <property type="match status" value="1"/>
</dbReference>
<evidence type="ECO:0000256" key="3">
    <source>
        <dbReference type="ARBA" id="ARBA00023163"/>
    </source>
</evidence>
<dbReference type="PROSITE" id="PS51077">
    <property type="entry name" value="HTH_ICLR"/>
    <property type="match status" value="1"/>
</dbReference>
<evidence type="ECO:0000313" key="6">
    <source>
        <dbReference type="EMBL" id="SHH35432.1"/>
    </source>
</evidence>
<feature type="domain" description="IclR-ED" evidence="5">
    <location>
        <begin position="73"/>
        <end position="258"/>
    </location>
</feature>
<dbReference type="Proteomes" id="UP000184139">
    <property type="component" value="Unassembled WGS sequence"/>
</dbReference>
<name>A0A1M5S9X3_9BACT</name>
<protein>
    <submittedName>
        <fullName evidence="6">Transcriptional regulator, IclR family</fullName>
    </submittedName>
</protein>
<dbReference type="GO" id="GO:0003700">
    <property type="term" value="F:DNA-binding transcription factor activity"/>
    <property type="evidence" value="ECO:0007669"/>
    <property type="project" value="TreeGrafter"/>
</dbReference>
<dbReference type="Pfam" id="PF01614">
    <property type="entry name" value="IclR_C"/>
    <property type="match status" value="1"/>
</dbReference>
<feature type="domain" description="HTH iclR-type" evidence="4">
    <location>
        <begin position="10"/>
        <end position="72"/>
    </location>
</feature>
<evidence type="ECO:0000259" key="5">
    <source>
        <dbReference type="PROSITE" id="PS51078"/>
    </source>
</evidence>
<dbReference type="GO" id="GO:0045892">
    <property type="term" value="P:negative regulation of DNA-templated transcription"/>
    <property type="evidence" value="ECO:0007669"/>
    <property type="project" value="TreeGrafter"/>
</dbReference>
<dbReference type="PANTHER" id="PTHR30136">
    <property type="entry name" value="HELIX-TURN-HELIX TRANSCRIPTIONAL REGULATOR, ICLR FAMILY"/>
    <property type="match status" value="1"/>
</dbReference>
<dbReference type="InterPro" id="IPR050707">
    <property type="entry name" value="HTH_MetabolicPath_Reg"/>
</dbReference>
<dbReference type="STRING" id="1121409.SAMN02745124_00242"/>
<dbReference type="PANTHER" id="PTHR30136:SF35">
    <property type="entry name" value="HTH-TYPE TRANSCRIPTIONAL REGULATOR RV1719"/>
    <property type="match status" value="1"/>
</dbReference>
<dbReference type="GO" id="GO:0003677">
    <property type="term" value="F:DNA binding"/>
    <property type="evidence" value="ECO:0007669"/>
    <property type="project" value="UniProtKB-KW"/>
</dbReference>
<dbReference type="InterPro" id="IPR036388">
    <property type="entry name" value="WH-like_DNA-bd_sf"/>
</dbReference>
<dbReference type="InterPro" id="IPR029016">
    <property type="entry name" value="GAF-like_dom_sf"/>
</dbReference>
<dbReference type="Pfam" id="PF09339">
    <property type="entry name" value="HTH_IclR"/>
    <property type="match status" value="1"/>
</dbReference>
<dbReference type="InterPro" id="IPR036390">
    <property type="entry name" value="WH_DNA-bd_sf"/>
</dbReference>
<evidence type="ECO:0000313" key="7">
    <source>
        <dbReference type="Proteomes" id="UP000184139"/>
    </source>
</evidence>
<dbReference type="SUPFAM" id="SSF46785">
    <property type="entry name" value="Winged helix' DNA-binding domain"/>
    <property type="match status" value="1"/>
</dbReference>
<organism evidence="6 7">
    <name type="scientific">Desulfofustis glycolicus DSM 9705</name>
    <dbReference type="NCBI Taxonomy" id="1121409"/>
    <lineage>
        <taxon>Bacteria</taxon>
        <taxon>Pseudomonadati</taxon>
        <taxon>Thermodesulfobacteriota</taxon>
        <taxon>Desulfobulbia</taxon>
        <taxon>Desulfobulbales</taxon>
        <taxon>Desulfocapsaceae</taxon>
        <taxon>Desulfofustis</taxon>
    </lineage>
</organism>
<gene>
    <name evidence="6" type="ORF">SAMN02745124_00242</name>
</gene>
<dbReference type="OrthoDB" id="5429565at2"/>
<dbReference type="InterPro" id="IPR005471">
    <property type="entry name" value="Tscrpt_reg_IclR_N"/>
</dbReference>
<dbReference type="AlphaFoldDB" id="A0A1M5S9X3"/>
<reference evidence="6 7" key="1">
    <citation type="submission" date="2016-11" db="EMBL/GenBank/DDBJ databases">
        <authorList>
            <person name="Jaros S."/>
            <person name="Januszkiewicz K."/>
            <person name="Wedrychowicz H."/>
        </authorList>
    </citation>
    <scope>NUCLEOTIDE SEQUENCE [LARGE SCALE GENOMIC DNA]</scope>
    <source>
        <strain evidence="6 7">DSM 9705</strain>
    </source>
</reference>
<dbReference type="EMBL" id="FQXS01000001">
    <property type="protein sequence ID" value="SHH35432.1"/>
    <property type="molecule type" value="Genomic_DNA"/>
</dbReference>
<accession>A0A1M5S9X3</accession>
<evidence type="ECO:0000259" key="4">
    <source>
        <dbReference type="PROSITE" id="PS51077"/>
    </source>
</evidence>
<keyword evidence="3" id="KW-0804">Transcription</keyword>
<sequence>MMPANESYFSKSLEKGLKILALFNRETPALNQTEIAKKLGLNMTSTYRYINTLVEMGYLEKEESTKLIRPSIFCLAFCNNLMRASDHRRLIKTIVDDIHARFNITIDVALSVDDDMMRIYHREAADTLTYTLPDFTRNCLHTTALGKAYLASLPDPELRARVATLDLSPRTNRTVTERSALLEELLEAKRNGYAMNVEEYLPGLIAIAAPLIHPFTGRGVGGVSFDFSVLQRRPDEIVEQYAPLVIDLAARLSAAIPLDDRQRG</sequence>
<dbReference type="PROSITE" id="PS51078">
    <property type="entry name" value="ICLR_ED"/>
    <property type="match status" value="1"/>
</dbReference>
<dbReference type="Gene3D" id="3.30.450.40">
    <property type="match status" value="1"/>
</dbReference>